<accession>A0A217EVV8</accession>
<keyword evidence="1" id="KW-0614">Plasmid</keyword>
<dbReference type="EMBL" id="KY126370">
    <property type="protein sequence ID" value="ARB02474.1"/>
    <property type="molecule type" value="Genomic_DNA"/>
</dbReference>
<reference evidence="1" key="1">
    <citation type="submission" date="2016-11" db="EMBL/GenBank/DDBJ databases">
        <title>Evolution of class 1 integrons: mobilization and dispersal via food-borne bacteria.</title>
        <authorList>
            <person name="Ghaly T.M."/>
            <person name="Chow L."/>
            <person name="Asher A.J."/>
            <person name="Waldron L.S."/>
            <person name="Gillings M.R."/>
        </authorList>
    </citation>
    <scope>NUCLEOTIDE SEQUENCE</scope>
    <source>
        <strain evidence="1">MN201516</strain>
        <plasmid evidence="1">pOP-I</plasmid>
    </source>
</reference>
<proteinExistence type="predicted"/>
<organism evidence="1">
    <name type="scientific">Enterobacter cloacae subsp. cloacae</name>
    <dbReference type="NCBI Taxonomy" id="336306"/>
    <lineage>
        <taxon>Bacteria</taxon>
        <taxon>Pseudomonadati</taxon>
        <taxon>Pseudomonadota</taxon>
        <taxon>Gammaproteobacteria</taxon>
        <taxon>Enterobacterales</taxon>
        <taxon>Enterobacteriaceae</taxon>
        <taxon>Enterobacter</taxon>
        <taxon>Enterobacter cloacae complex</taxon>
    </lineage>
</organism>
<geneLocation type="plasmid" evidence="1">
    <name>pOP-I</name>
</geneLocation>
<sequence length="117" mass="13256">MIYLLLSNDEKHVVRADIWVPSAPRRCRVVACTSRGGRTPTALRGAACVSVLTDSKRYLNPSRLQLPFRQRRSHWPPRRPQGNAGLTGAFCRPVRFCRESLSLLMHSDRAPLFSKGR</sequence>
<protein>
    <submittedName>
        <fullName evidence="1">Helix-turn-helix xenobiotic response element family of transcriptional regulators</fullName>
    </submittedName>
</protein>
<gene>
    <name evidence="1" type="ORF">MN008</name>
</gene>
<dbReference type="AlphaFoldDB" id="A0A217EVV8"/>
<name>A0A217EVV8_ENTCL</name>
<evidence type="ECO:0000313" key="1">
    <source>
        <dbReference type="EMBL" id="ARB02474.1"/>
    </source>
</evidence>